<evidence type="ECO:0000313" key="3">
    <source>
        <dbReference type="Proteomes" id="UP000594263"/>
    </source>
</evidence>
<feature type="transmembrane region" description="Helical" evidence="1">
    <location>
        <begin position="21"/>
        <end position="40"/>
    </location>
</feature>
<sequence length="370" mass="43561">MANRNARSIARRRIPTRFRRIIIICLLIFSALSFLIVTNFQTFTYLLRPIWDKPPAPFRRVLPHFYAENVSTAQLCRLHGWTARDAPRRIYDAIIFSNELDLLELRWREINRHVHRFILLESNTTFTGIPKPLFFARNRDRFHSFIPDRTRIHHEVYAGRVRDPAAPSDPFVQESLQRGAMNAVLRRAGVSYGDLVLMTDTDEIPYPHTLSLLQWCDGFPPDLHLEMPHFMYSFEFPVDYKIWQPSAHVYGPHTLYRHQRQTDVILSNAGWHCSFCFRTINEYVFKMQAYSHADRVRRKDFLNPDRIQRVICNGDDLFDMWPEEYTFQNLIKKLGPIPKSTSAVHLPAALLENPHKFKYLLPGGCIRPLE</sequence>
<protein>
    <recommendedName>
        <fullName evidence="4">Beta-1,4-mannosyl-glycoprotein 4-beta-N-acetylglucosaminyltransferase</fullName>
    </recommendedName>
</protein>
<dbReference type="AlphaFoldDB" id="A0A7N0U8Z2"/>
<evidence type="ECO:0000256" key="1">
    <source>
        <dbReference type="SAM" id="Phobius"/>
    </source>
</evidence>
<dbReference type="GO" id="GO:0006044">
    <property type="term" value="P:N-acetylglucosamine metabolic process"/>
    <property type="evidence" value="ECO:0007669"/>
    <property type="project" value="TreeGrafter"/>
</dbReference>
<reference evidence="2" key="1">
    <citation type="submission" date="2021-01" db="UniProtKB">
        <authorList>
            <consortium name="EnsemblPlants"/>
        </authorList>
    </citation>
    <scope>IDENTIFICATION</scope>
</reference>
<keyword evidence="1" id="KW-1133">Transmembrane helix</keyword>
<proteinExistence type="predicted"/>
<dbReference type="PANTHER" id="PTHR12224:SF25">
    <property type="entry name" value="BETA-1,4-N-ACETYLGLUCOSAMINYLTRANSFERASE FAMILY PROTEIN"/>
    <property type="match status" value="1"/>
</dbReference>
<dbReference type="InterPro" id="IPR006813">
    <property type="entry name" value="Glyco_trans_17"/>
</dbReference>
<dbReference type="Gramene" id="Kaladp0057s0095.1.v1.1">
    <property type="protein sequence ID" value="Kaladp0057s0095.1.v1.1.CDS.1"/>
    <property type="gene ID" value="Kaladp0057s0095.v1.1"/>
</dbReference>
<dbReference type="Proteomes" id="UP000594263">
    <property type="component" value="Unplaced"/>
</dbReference>
<accession>A0A7N0U8Z2</accession>
<dbReference type="GO" id="GO:0003830">
    <property type="term" value="F:beta-1,4-mannosylglycoprotein 4-beta-N-acetylglucosaminyltransferase activity"/>
    <property type="evidence" value="ECO:0007669"/>
    <property type="project" value="InterPro"/>
</dbReference>
<keyword evidence="1" id="KW-0812">Transmembrane</keyword>
<name>A0A7N0U8Z2_KALFE</name>
<dbReference type="PANTHER" id="PTHR12224">
    <property type="entry name" value="BETA-1,4-MANNOSYL-GLYCOPROTEIN BETA-1,4-N-ACETYLGLUCOSAMINYL-TRANSFERASE"/>
    <property type="match status" value="1"/>
</dbReference>
<dbReference type="GO" id="GO:0016020">
    <property type="term" value="C:membrane"/>
    <property type="evidence" value="ECO:0007669"/>
    <property type="project" value="InterPro"/>
</dbReference>
<dbReference type="OMA" id="GCKRNIV"/>
<keyword evidence="1" id="KW-0472">Membrane</keyword>
<dbReference type="EnsemblPlants" id="Kaladp0057s0095.1.v1.1">
    <property type="protein sequence ID" value="Kaladp0057s0095.1.v1.1.CDS.1"/>
    <property type="gene ID" value="Kaladp0057s0095.v1.1"/>
</dbReference>
<keyword evidence="3" id="KW-1185">Reference proteome</keyword>
<organism evidence="2 3">
    <name type="scientific">Kalanchoe fedtschenkoi</name>
    <name type="common">Lavender scallops</name>
    <name type="synonym">South American air plant</name>
    <dbReference type="NCBI Taxonomy" id="63787"/>
    <lineage>
        <taxon>Eukaryota</taxon>
        <taxon>Viridiplantae</taxon>
        <taxon>Streptophyta</taxon>
        <taxon>Embryophyta</taxon>
        <taxon>Tracheophyta</taxon>
        <taxon>Spermatophyta</taxon>
        <taxon>Magnoliopsida</taxon>
        <taxon>eudicotyledons</taxon>
        <taxon>Gunneridae</taxon>
        <taxon>Pentapetalae</taxon>
        <taxon>Saxifragales</taxon>
        <taxon>Crassulaceae</taxon>
        <taxon>Kalanchoe</taxon>
    </lineage>
</organism>
<dbReference type="Pfam" id="PF04724">
    <property type="entry name" value="Glyco_transf_17"/>
    <property type="match status" value="1"/>
</dbReference>
<evidence type="ECO:0008006" key="4">
    <source>
        <dbReference type="Google" id="ProtNLM"/>
    </source>
</evidence>
<evidence type="ECO:0000313" key="2">
    <source>
        <dbReference type="EnsemblPlants" id="Kaladp0057s0095.1.v1.1.CDS.1"/>
    </source>
</evidence>